<proteinExistence type="predicted"/>
<reference evidence="1 2" key="1">
    <citation type="journal article" date="2022" name="Hortic Res">
        <title>A haplotype resolved chromosomal level avocado genome allows analysis of novel avocado genes.</title>
        <authorList>
            <person name="Nath O."/>
            <person name="Fletcher S.J."/>
            <person name="Hayward A."/>
            <person name="Shaw L.M."/>
            <person name="Masouleh A.K."/>
            <person name="Furtado A."/>
            <person name="Henry R.J."/>
            <person name="Mitter N."/>
        </authorList>
    </citation>
    <scope>NUCLEOTIDE SEQUENCE [LARGE SCALE GENOMIC DNA]</scope>
    <source>
        <strain evidence="2">cv. Hass</strain>
    </source>
</reference>
<dbReference type="EMBL" id="CM056811">
    <property type="protein sequence ID" value="KAJ8636129.1"/>
    <property type="molecule type" value="Genomic_DNA"/>
</dbReference>
<comment type="caution">
    <text evidence="1">The sequence shown here is derived from an EMBL/GenBank/DDBJ whole genome shotgun (WGS) entry which is preliminary data.</text>
</comment>
<evidence type="ECO:0000313" key="1">
    <source>
        <dbReference type="EMBL" id="KAJ8636129.1"/>
    </source>
</evidence>
<protein>
    <submittedName>
        <fullName evidence="1">Uncharacterized protein</fullName>
    </submittedName>
</protein>
<accession>A0ACC2LRR3</accession>
<evidence type="ECO:0000313" key="2">
    <source>
        <dbReference type="Proteomes" id="UP001234297"/>
    </source>
</evidence>
<keyword evidence="2" id="KW-1185">Reference proteome</keyword>
<sequence length="137" mass="14881">MLMASGSQQDGLHVYVNRKVHAVNNQCEGSKVKKVSVSSAVKKSRKGICEIINPTPGLVYPTVDIREDIDMHFSSTRDFHTTDRSTRACSNVDGIVPEADDANDVVIPSVDANDVVNATVDISEARGCPFWMMAGNE</sequence>
<gene>
    <name evidence="1" type="ORF">MRB53_010396</name>
</gene>
<name>A0ACC2LRR3_PERAE</name>
<organism evidence="1 2">
    <name type="scientific">Persea americana</name>
    <name type="common">Avocado</name>
    <dbReference type="NCBI Taxonomy" id="3435"/>
    <lineage>
        <taxon>Eukaryota</taxon>
        <taxon>Viridiplantae</taxon>
        <taxon>Streptophyta</taxon>
        <taxon>Embryophyta</taxon>
        <taxon>Tracheophyta</taxon>
        <taxon>Spermatophyta</taxon>
        <taxon>Magnoliopsida</taxon>
        <taxon>Magnoliidae</taxon>
        <taxon>Laurales</taxon>
        <taxon>Lauraceae</taxon>
        <taxon>Persea</taxon>
    </lineage>
</organism>
<dbReference type="Proteomes" id="UP001234297">
    <property type="component" value="Chromosome 3"/>
</dbReference>